<sequence>MMNSSKKSELDLEKSITNKKTEEANWQCIYPNERRERNHVYTLLDISENVFEQDERSLEYVIRTGWEEAVQGWGKAAPFACLQLQKEAKKSRANETINSCLFCLDMRQNNDKSVSQETKTTRDQSKSDCKLSTCAIDDTVSEKKEVPVHSSESSNCSTADGTKKESCNGKLRSIQTFQGEKKSLPVKEYSIRQPEKMKNPEALKNKAVKTPEPTMPAPDSSEASNLKSLLILPPVKDATPKDSTDPSFKKSIAAISQANQKMLNATSAETASGSKGIKTIEQKGGKETDCIIHDTVKEKQIHEPLSFVPRLPKAFLQAGPEQLHWPCALWPDRKITTTSNSVSLRKNSHLANMQFLHTKGIQYTKHDEIRGPFINSIKNRSLSEAKQGNESKTQAVQLLPGLFPSLTVKGWGKDAAFTSYQVQNKSKKPKTKETLTHLPHIDIAPSTKKELAQATKSTKDRSKPNCKLTTCAVRETVSGKEKVPVCCRQSFNCAPMTDSTKGERSNGKLHATQAFQGEKSTKNLPGNKYNKRQLEKLINKALKCKDMSLPHVSHGNLHENLRCMTLKTLVVLLQLKETAPCLHLEPFFKKRKAISIQGNEKSLNTAATETASCILVLKQSKRVKSDLLTA</sequence>
<feature type="compositionally biased region" description="Polar residues" evidence="1">
    <location>
        <begin position="150"/>
        <end position="160"/>
    </location>
</feature>
<dbReference type="Pfam" id="PF15032">
    <property type="entry name" value="DUF4529"/>
    <property type="match status" value="1"/>
</dbReference>
<dbReference type="PANTHER" id="PTHR36869">
    <property type="entry name" value="CHROMOSOME 16 OPEN READING FRAME 46"/>
    <property type="match status" value="1"/>
</dbReference>
<dbReference type="GeneTree" id="ENSGT00390000017224"/>
<dbReference type="AlphaFoldDB" id="A0A8C3PDC4"/>
<dbReference type="Ensembl" id="ENSCPBT00000040350.1">
    <property type="protein sequence ID" value="ENSCPBP00000034398.1"/>
    <property type="gene ID" value="ENSCPBG00000023985.1"/>
</dbReference>
<proteinExistence type="predicted"/>
<dbReference type="InterPro" id="IPR027836">
    <property type="entry name" value="DUF4529"/>
</dbReference>
<dbReference type="PANTHER" id="PTHR36869:SF1">
    <property type="entry name" value="CHROMOSOME 16 OPEN READING FRAME 46"/>
    <property type="match status" value="1"/>
</dbReference>
<gene>
    <name evidence="2" type="primary">C14H16orf46</name>
</gene>
<feature type="region of interest" description="Disordered" evidence="1">
    <location>
        <begin position="142"/>
        <end position="167"/>
    </location>
</feature>
<accession>A0A8C3PDC4</accession>
<protein>
    <submittedName>
        <fullName evidence="2">Uncharacterized protein</fullName>
    </submittedName>
</protein>
<feature type="region of interest" description="Disordered" evidence="1">
    <location>
        <begin position="192"/>
        <end position="223"/>
    </location>
</feature>
<feature type="compositionally biased region" description="Basic and acidic residues" evidence="1">
    <location>
        <begin position="192"/>
        <end position="204"/>
    </location>
</feature>
<evidence type="ECO:0000313" key="3">
    <source>
        <dbReference type="Proteomes" id="UP000694380"/>
    </source>
</evidence>
<dbReference type="Ensembl" id="ENSCPBT00000040354.1">
    <property type="protein sequence ID" value="ENSCPBP00000034402.1"/>
    <property type="gene ID" value="ENSCPBG00000023985.1"/>
</dbReference>
<evidence type="ECO:0000313" key="2">
    <source>
        <dbReference type="Ensembl" id="ENSCPBP00000034398.1"/>
    </source>
</evidence>
<evidence type="ECO:0000256" key="1">
    <source>
        <dbReference type="SAM" id="MobiDB-lite"/>
    </source>
</evidence>
<organism evidence="2 3">
    <name type="scientific">Chrysemys picta bellii</name>
    <name type="common">Western painted turtle</name>
    <name type="synonym">Emys bellii</name>
    <dbReference type="NCBI Taxonomy" id="8478"/>
    <lineage>
        <taxon>Eukaryota</taxon>
        <taxon>Metazoa</taxon>
        <taxon>Chordata</taxon>
        <taxon>Craniata</taxon>
        <taxon>Vertebrata</taxon>
        <taxon>Euteleostomi</taxon>
        <taxon>Archelosauria</taxon>
        <taxon>Testudinata</taxon>
        <taxon>Testudines</taxon>
        <taxon>Cryptodira</taxon>
        <taxon>Durocryptodira</taxon>
        <taxon>Testudinoidea</taxon>
        <taxon>Emydidae</taxon>
        <taxon>Chrysemys</taxon>
    </lineage>
</organism>
<name>A0A8C3PDC4_CHRPI</name>
<reference evidence="2" key="1">
    <citation type="submission" date="2025-05" db="UniProtKB">
        <authorList>
            <consortium name="Ensembl"/>
        </authorList>
    </citation>
    <scope>IDENTIFICATION</scope>
</reference>
<dbReference type="OMA" id="HAKGTHA"/>
<dbReference type="Proteomes" id="UP000694380">
    <property type="component" value="Unplaced"/>
</dbReference>
<keyword evidence="3" id="KW-1185">Reference proteome</keyword>